<evidence type="ECO:0000313" key="1">
    <source>
        <dbReference type="EMBL" id="OYR15189.1"/>
    </source>
</evidence>
<protein>
    <submittedName>
        <fullName evidence="1">Uncharacterized protein</fullName>
    </submittedName>
</protein>
<name>A0A256FK35_9HYPH</name>
<gene>
    <name evidence="1" type="ORF">CEV31_3165</name>
</gene>
<reference evidence="1 2" key="1">
    <citation type="submission" date="2017-07" db="EMBL/GenBank/DDBJ databases">
        <title>Phylogenetic study on the rhizospheric bacterium Ochrobactrum sp. A44.</title>
        <authorList>
            <person name="Krzyzanowska D.M."/>
            <person name="Ossowicki A."/>
            <person name="Rajewska M."/>
            <person name="Maciag T."/>
            <person name="Kaczynski Z."/>
            <person name="Czerwicka M."/>
            <person name="Jafra S."/>
        </authorList>
    </citation>
    <scope>NUCLEOTIDE SEQUENCE [LARGE SCALE GENOMIC DNA]</scope>
    <source>
        <strain evidence="1 2">DSM 7216</strain>
    </source>
</reference>
<dbReference type="AlphaFoldDB" id="A0A256FK35"/>
<organism evidence="1 2">
    <name type="scientific">Brucella thiophenivorans</name>
    <dbReference type="NCBI Taxonomy" id="571255"/>
    <lineage>
        <taxon>Bacteria</taxon>
        <taxon>Pseudomonadati</taxon>
        <taxon>Pseudomonadota</taxon>
        <taxon>Alphaproteobacteria</taxon>
        <taxon>Hyphomicrobiales</taxon>
        <taxon>Brucellaceae</taxon>
        <taxon>Brucella/Ochrobactrum group</taxon>
        <taxon>Brucella</taxon>
    </lineage>
</organism>
<dbReference type="EMBL" id="NNRJ01000051">
    <property type="protein sequence ID" value="OYR15189.1"/>
    <property type="molecule type" value="Genomic_DNA"/>
</dbReference>
<sequence>MEASEHRQMNIEKSEVAFKYVTVNDLKKSLMTFPQTRCTNKIGRLISG</sequence>
<dbReference type="Proteomes" id="UP000215590">
    <property type="component" value="Unassembled WGS sequence"/>
</dbReference>
<comment type="caution">
    <text evidence="1">The sequence shown here is derived from an EMBL/GenBank/DDBJ whole genome shotgun (WGS) entry which is preliminary data.</text>
</comment>
<proteinExistence type="predicted"/>
<evidence type="ECO:0000313" key="2">
    <source>
        <dbReference type="Proteomes" id="UP000215590"/>
    </source>
</evidence>
<keyword evidence="2" id="KW-1185">Reference proteome</keyword>
<accession>A0A256FK35</accession>